<reference evidence="1 2" key="1">
    <citation type="submission" date="2019-11" db="EMBL/GenBank/DDBJ databases">
        <title>Streptococcus uberis isolated from clinical mastitis cases on a southeastern Queensland dairy.</title>
        <authorList>
            <person name="Workentine M.L."/>
            <person name="Price R."/>
            <person name="Olchowy T."/>
        </authorList>
    </citation>
    <scope>NUCLEOTIDE SEQUENCE [LARGE SCALE GENOMIC DNA]</scope>
    <source>
        <strain evidence="1 2">OLC4459-A17</strain>
    </source>
</reference>
<dbReference type="AlphaFoldDB" id="A0A6L6G7R9"/>
<organism evidence="1 2">
    <name type="scientific">Streptococcus uberis</name>
    <dbReference type="NCBI Taxonomy" id="1349"/>
    <lineage>
        <taxon>Bacteria</taxon>
        <taxon>Bacillati</taxon>
        <taxon>Bacillota</taxon>
        <taxon>Bacilli</taxon>
        <taxon>Lactobacillales</taxon>
        <taxon>Streptococcaceae</taxon>
        <taxon>Streptococcus</taxon>
    </lineage>
</organism>
<dbReference type="Proteomes" id="UP000483839">
    <property type="component" value="Unassembled WGS sequence"/>
</dbReference>
<proteinExistence type="predicted"/>
<dbReference type="EMBL" id="WLXI01000024">
    <property type="protein sequence ID" value="MTD01187.1"/>
    <property type="molecule type" value="Genomic_DNA"/>
</dbReference>
<evidence type="ECO:0000313" key="1">
    <source>
        <dbReference type="EMBL" id="MTD01187.1"/>
    </source>
</evidence>
<comment type="caution">
    <text evidence="1">The sequence shown here is derived from an EMBL/GenBank/DDBJ whole genome shotgun (WGS) entry which is preliminary data.</text>
</comment>
<evidence type="ECO:0000313" key="2">
    <source>
        <dbReference type="Proteomes" id="UP000483839"/>
    </source>
</evidence>
<sequence>MEIMARPSQEVLTFSKVVRRWIIADETVSGKKKFIFREDIPDDILKLYKKIKPKLDFAY</sequence>
<gene>
    <name evidence="1" type="ORF">GKS16_02665</name>
</gene>
<accession>A0A6L6G7R9</accession>
<dbReference type="RefSeq" id="WP_154617200.1">
    <property type="nucleotide sequence ID" value="NZ_JADFAX010000005.1"/>
</dbReference>
<name>A0A6L6G7R9_STRUB</name>
<protein>
    <submittedName>
        <fullName evidence="1">Uncharacterized protein</fullName>
    </submittedName>
</protein>